<dbReference type="InterPro" id="IPR046799">
    <property type="entry name" value="ROXA-like_wH"/>
</dbReference>
<evidence type="ECO:0000256" key="3">
    <source>
        <dbReference type="ARBA" id="ARBA00022964"/>
    </source>
</evidence>
<keyword evidence="3" id="KW-0223">Dioxygenase</keyword>
<dbReference type="InterPro" id="IPR003347">
    <property type="entry name" value="JmjC_dom"/>
</dbReference>
<comment type="caution">
    <text evidence="7">The sequence shown here is derived from an EMBL/GenBank/DDBJ whole genome shotgun (WGS) entry which is preliminary data.</text>
</comment>
<dbReference type="InterPro" id="IPR039994">
    <property type="entry name" value="NO66-like"/>
</dbReference>
<dbReference type="Pfam" id="PF20514">
    <property type="entry name" value="WHD_ROXA"/>
    <property type="match status" value="1"/>
</dbReference>
<evidence type="ECO:0000256" key="1">
    <source>
        <dbReference type="ARBA" id="ARBA00001954"/>
    </source>
</evidence>
<accession>A0ABV0EHI4</accession>
<dbReference type="Pfam" id="PF08007">
    <property type="entry name" value="JmjC_2"/>
    <property type="match status" value="1"/>
</dbReference>
<dbReference type="RefSeq" id="WP_347309138.1">
    <property type="nucleotide sequence ID" value="NZ_JBAJEX010000017.1"/>
</dbReference>
<dbReference type="EC" id="1.14.11.47" evidence="7"/>
<reference evidence="7 8" key="1">
    <citation type="submission" date="2024-02" db="EMBL/GenBank/DDBJ databases">
        <title>New thermophilic sulfur-oxidizing bacteria from a hot springs of the Uzon caldera (Kamchatka, Russia).</title>
        <authorList>
            <person name="Dukat A.M."/>
            <person name="Elcheninov A.G."/>
            <person name="Frolov E.N."/>
        </authorList>
    </citation>
    <scope>NUCLEOTIDE SEQUENCE [LARGE SCALE GENOMIC DNA]</scope>
    <source>
        <strain evidence="7 8">AK1</strain>
    </source>
</reference>
<dbReference type="EMBL" id="JBAJEX010000017">
    <property type="protein sequence ID" value="MEO1768026.1"/>
    <property type="molecule type" value="Genomic_DNA"/>
</dbReference>
<organism evidence="7 8">
    <name type="scientific">Thiobacter aerophilum</name>
    <dbReference type="NCBI Taxonomy" id="3121275"/>
    <lineage>
        <taxon>Bacteria</taxon>
        <taxon>Pseudomonadati</taxon>
        <taxon>Pseudomonadota</taxon>
        <taxon>Betaproteobacteria</taxon>
        <taxon>Burkholderiales</taxon>
        <taxon>Thiobacteraceae</taxon>
        <taxon>Thiobacter</taxon>
    </lineage>
</organism>
<comment type="cofactor">
    <cofactor evidence="1">
        <name>Fe(2+)</name>
        <dbReference type="ChEBI" id="CHEBI:29033"/>
    </cofactor>
</comment>
<dbReference type="SMART" id="SM00558">
    <property type="entry name" value="JmjC"/>
    <property type="match status" value="1"/>
</dbReference>
<protein>
    <submittedName>
        <fullName evidence="7">Cupin domain-containing protein</fullName>
        <ecNumber evidence="7">1.14.11.47</ecNumber>
    </submittedName>
</protein>
<name>A0ABV0EHI4_9BURK</name>
<keyword evidence="4 7" id="KW-0560">Oxidoreductase</keyword>
<evidence type="ECO:0000256" key="4">
    <source>
        <dbReference type="ARBA" id="ARBA00023002"/>
    </source>
</evidence>
<sequence>MIDRLLGFLTPRQFLARYWQKAPLFVPQALPEFRDVLTPAELKALAAREDVQARLVVERDGVWSVRHGPLSAGDFRGLKGARWSLLVQGVDQVLPEGKALLQAFSFIPYARLDDLMVSFAPAGGGVGPHFDSYDVFLLQGLGHKRWQISGQRDRRLVQGAPLRILERFRAEQEWTAGSGDLLYLPPKYAHYGVALDDCLTYSIGFRAPSAQELVTQFLAYLEENLQVTGMYEDPDLRLKRHPAEIDGAMLDKVAHLLEAIRWNRAQVADFLGRYLTEPKPHLFFEPPSRPLGFGAFVRVARTRGVRLSLKSLMLFHGPSVFINGEALRVASGLRGWLTRLADGRELAGLNAAPRELFEILYEWYRAGWLELPAARRSHG</sequence>
<keyword evidence="5" id="KW-0408">Iron</keyword>
<evidence type="ECO:0000313" key="7">
    <source>
        <dbReference type="EMBL" id="MEO1768026.1"/>
    </source>
</evidence>
<keyword evidence="8" id="KW-1185">Reference proteome</keyword>
<dbReference type="Gene3D" id="3.40.366.30">
    <property type="entry name" value="50S ribosomal protein L16 arginine hydroxylase, Chain A, Domain 2"/>
    <property type="match status" value="1"/>
</dbReference>
<dbReference type="PROSITE" id="PS51184">
    <property type="entry name" value="JMJC"/>
    <property type="match status" value="1"/>
</dbReference>
<evidence type="ECO:0000256" key="2">
    <source>
        <dbReference type="ARBA" id="ARBA00022723"/>
    </source>
</evidence>
<dbReference type="PANTHER" id="PTHR13096:SF8">
    <property type="entry name" value="RIBOSOMAL OXYGENASE 1"/>
    <property type="match status" value="1"/>
</dbReference>
<evidence type="ECO:0000313" key="8">
    <source>
        <dbReference type="Proteomes" id="UP001482231"/>
    </source>
</evidence>
<feature type="domain" description="JmjC" evidence="6">
    <location>
        <begin position="96"/>
        <end position="222"/>
    </location>
</feature>
<dbReference type="SUPFAM" id="SSF51197">
    <property type="entry name" value="Clavaminate synthase-like"/>
    <property type="match status" value="1"/>
</dbReference>
<dbReference type="Proteomes" id="UP001482231">
    <property type="component" value="Unassembled WGS sequence"/>
</dbReference>
<gene>
    <name evidence="7" type="ORF">V6E02_12505</name>
</gene>
<dbReference type="Gene3D" id="2.60.120.650">
    <property type="entry name" value="Cupin"/>
    <property type="match status" value="1"/>
</dbReference>
<dbReference type="PANTHER" id="PTHR13096">
    <property type="entry name" value="MINA53 MYC INDUCED NUCLEAR ANTIGEN"/>
    <property type="match status" value="1"/>
</dbReference>
<evidence type="ECO:0000256" key="5">
    <source>
        <dbReference type="ARBA" id="ARBA00023004"/>
    </source>
</evidence>
<evidence type="ECO:0000259" key="6">
    <source>
        <dbReference type="PROSITE" id="PS51184"/>
    </source>
</evidence>
<dbReference type="GO" id="GO:0016491">
    <property type="term" value="F:oxidoreductase activity"/>
    <property type="evidence" value="ECO:0007669"/>
    <property type="project" value="UniProtKB-KW"/>
</dbReference>
<keyword evidence="2" id="KW-0479">Metal-binding</keyword>
<proteinExistence type="predicted"/>